<dbReference type="InterPro" id="IPR036390">
    <property type="entry name" value="WH_DNA-bd_sf"/>
</dbReference>
<dbReference type="PIRSF" id="PIRSF030050">
    <property type="entry name" value="UCP030050_HTH"/>
    <property type="match status" value="1"/>
</dbReference>
<sequence length="306" mass="33744">MSKRYMLITPENGIDILKSLAAPARLSILTLLNKQGPMNVNDIADVLGLPQSSTSTHVNSLEKAGLIETESQKAKKGSQKICRTAYDEVVLSFKEPKQTDQDLIEVAMPVGLYSGCNTTAPCGLCSSEGIIGFLDSPDTFHSPERMKAGLLWFTKGYVRYQFPNNARIAGKEIKELELVLELSSEVPGTSDDWPSDINISINDKLIAVWTAPGDYGDQRGKYTPDWWKLAGSQYGHLKSFRVTADGTYVDGMRVSDITLADLELDDHRSIRVRIAVPDEAKNPGGLNIFGRGFGNYDQDIVLRLRT</sequence>
<dbReference type="GO" id="GO:0003700">
    <property type="term" value="F:DNA-binding transcription factor activity"/>
    <property type="evidence" value="ECO:0007669"/>
    <property type="project" value="InterPro"/>
</dbReference>
<evidence type="ECO:0000313" key="5">
    <source>
        <dbReference type="EMBL" id="SFN53152.1"/>
    </source>
</evidence>
<evidence type="ECO:0000256" key="1">
    <source>
        <dbReference type="ARBA" id="ARBA00023015"/>
    </source>
</evidence>
<dbReference type="NCBIfam" id="NF033788">
    <property type="entry name" value="HTH_metalloreg"/>
    <property type="match status" value="1"/>
</dbReference>
<keyword evidence="1" id="KW-0805">Transcription regulation</keyword>
<organism evidence="5 6">
    <name type="scientific">Cohaesibacter marisflavi</name>
    <dbReference type="NCBI Taxonomy" id="655353"/>
    <lineage>
        <taxon>Bacteria</taxon>
        <taxon>Pseudomonadati</taxon>
        <taxon>Pseudomonadota</taxon>
        <taxon>Alphaproteobacteria</taxon>
        <taxon>Hyphomicrobiales</taxon>
        <taxon>Cohaesibacteraceae</taxon>
    </lineage>
</organism>
<dbReference type="OrthoDB" id="9781958at2"/>
<dbReference type="InterPro" id="IPR001845">
    <property type="entry name" value="HTH_ArsR_DNA-bd_dom"/>
</dbReference>
<name>A0A1I4ZSE1_9HYPH</name>
<dbReference type="PROSITE" id="PS50987">
    <property type="entry name" value="HTH_ARSR_2"/>
    <property type="match status" value="1"/>
</dbReference>
<dbReference type="Gene3D" id="1.10.10.10">
    <property type="entry name" value="Winged helix-like DNA-binding domain superfamily/Winged helix DNA-binding domain"/>
    <property type="match status" value="1"/>
</dbReference>
<keyword evidence="2" id="KW-0238">DNA-binding</keyword>
<reference evidence="5 6" key="1">
    <citation type="submission" date="2016-10" db="EMBL/GenBank/DDBJ databases">
        <authorList>
            <person name="de Groot N.N."/>
        </authorList>
    </citation>
    <scope>NUCLEOTIDE SEQUENCE [LARGE SCALE GENOMIC DNA]</scope>
    <source>
        <strain evidence="5 6">CGMCC 1.9157</strain>
    </source>
</reference>
<proteinExistence type="predicted"/>
<keyword evidence="6" id="KW-1185">Reference proteome</keyword>
<dbReference type="InterPro" id="IPR011991">
    <property type="entry name" value="ArsR-like_HTH"/>
</dbReference>
<evidence type="ECO:0000256" key="3">
    <source>
        <dbReference type="ARBA" id="ARBA00023163"/>
    </source>
</evidence>
<dbReference type="GO" id="GO:0003677">
    <property type="term" value="F:DNA binding"/>
    <property type="evidence" value="ECO:0007669"/>
    <property type="project" value="UniProtKB-KW"/>
</dbReference>
<dbReference type="STRING" id="655353.SAMN04488056_101200"/>
<dbReference type="Proteomes" id="UP000199236">
    <property type="component" value="Unassembled WGS sequence"/>
</dbReference>
<dbReference type="PANTHER" id="PTHR43132">
    <property type="entry name" value="ARSENICAL RESISTANCE OPERON REPRESSOR ARSR-RELATED"/>
    <property type="match status" value="1"/>
</dbReference>
<dbReference type="SUPFAM" id="SSF46785">
    <property type="entry name" value="Winged helix' DNA-binding domain"/>
    <property type="match status" value="1"/>
</dbReference>
<gene>
    <name evidence="5" type="ORF">SAMN04488056_101200</name>
</gene>
<dbReference type="InterPro" id="IPR036388">
    <property type="entry name" value="WH-like_DNA-bd_sf"/>
</dbReference>
<accession>A0A1I4ZSE1</accession>
<dbReference type="InterPro" id="IPR051011">
    <property type="entry name" value="Metal_resp_trans_reg"/>
</dbReference>
<dbReference type="EMBL" id="FOVR01000001">
    <property type="protein sequence ID" value="SFN53152.1"/>
    <property type="molecule type" value="Genomic_DNA"/>
</dbReference>
<evidence type="ECO:0000313" key="6">
    <source>
        <dbReference type="Proteomes" id="UP000199236"/>
    </source>
</evidence>
<dbReference type="SMART" id="SM00418">
    <property type="entry name" value="HTH_ARSR"/>
    <property type="match status" value="1"/>
</dbReference>
<feature type="domain" description="HTH arsR-type" evidence="4">
    <location>
        <begin position="5"/>
        <end position="100"/>
    </location>
</feature>
<dbReference type="Pfam" id="PF01022">
    <property type="entry name" value="HTH_5"/>
    <property type="match status" value="1"/>
</dbReference>
<keyword evidence="3" id="KW-0804">Transcription</keyword>
<dbReference type="RefSeq" id="WP_090067941.1">
    <property type="nucleotide sequence ID" value="NZ_FOVR01000001.1"/>
</dbReference>
<evidence type="ECO:0000256" key="2">
    <source>
        <dbReference type="ARBA" id="ARBA00023125"/>
    </source>
</evidence>
<protein>
    <submittedName>
        <fullName evidence="5">Predicted transcriptional regulator</fullName>
    </submittedName>
</protein>
<dbReference type="InterPro" id="IPR016943">
    <property type="entry name" value="UCP030050_HTH"/>
</dbReference>
<dbReference type="CDD" id="cd00090">
    <property type="entry name" value="HTH_ARSR"/>
    <property type="match status" value="1"/>
</dbReference>
<dbReference type="PANTHER" id="PTHR43132:SF2">
    <property type="entry name" value="ARSENICAL RESISTANCE OPERON REPRESSOR ARSR-RELATED"/>
    <property type="match status" value="1"/>
</dbReference>
<evidence type="ECO:0000259" key="4">
    <source>
        <dbReference type="PROSITE" id="PS50987"/>
    </source>
</evidence>
<dbReference type="AlphaFoldDB" id="A0A1I4ZSE1"/>